<name>A0A4U6UTX8_SETVI</name>
<feature type="compositionally biased region" description="Basic and acidic residues" evidence="1">
    <location>
        <begin position="32"/>
        <end position="41"/>
    </location>
</feature>
<evidence type="ECO:0000313" key="3">
    <source>
        <dbReference type="Proteomes" id="UP000298652"/>
    </source>
</evidence>
<evidence type="ECO:0000256" key="1">
    <source>
        <dbReference type="SAM" id="MobiDB-lite"/>
    </source>
</evidence>
<protein>
    <submittedName>
        <fullName evidence="2">Uncharacterized protein</fullName>
    </submittedName>
</protein>
<keyword evidence="3" id="KW-1185">Reference proteome</keyword>
<proteinExistence type="predicted"/>
<dbReference type="Gramene" id="TKW20071">
    <property type="protein sequence ID" value="TKW20071"/>
    <property type="gene ID" value="SEVIR_4G061301v2"/>
</dbReference>
<dbReference type="Proteomes" id="UP000298652">
    <property type="component" value="Chromosome 4"/>
</dbReference>
<feature type="compositionally biased region" description="Basic and acidic residues" evidence="1">
    <location>
        <begin position="1"/>
        <end position="18"/>
    </location>
</feature>
<gene>
    <name evidence="2" type="ORF">SEVIR_4G061301v2</name>
</gene>
<accession>A0A4U6UTX8</accession>
<sequence length="177" mass="19422">MLQRESHGFSREKPRWERSAPLSPHHHTIRQQRRDRPGPHVEHAAVAEGIRLPVPNVIVAHEVDAVLPSSALGSREGHGRLRGHEERLVASQIIDPPPLAHHQVGLKDFEREGAAVLHPLLLRQGGQASDQPPYLQKLAAGFNEVAPVRADITLASNGAARGPWIVDSAGYAFHGWD</sequence>
<organism evidence="2 3">
    <name type="scientific">Setaria viridis</name>
    <name type="common">Green bristlegrass</name>
    <name type="synonym">Setaria italica subsp. viridis</name>
    <dbReference type="NCBI Taxonomy" id="4556"/>
    <lineage>
        <taxon>Eukaryota</taxon>
        <taxon>Viridiplantae</taxon>
        <taxon>Streptophyta</taxon>
        <taxon>Embryophyta</taxon>
        <taxon>Tracheophyta</taxon>
        <taxon>Spermatophyta</taxon>
        <taxon>Magnoliopsida</taxon>
        <taxon>Liliopsida</taxon>
        <taxon>Poales</taxon>
        <taxon>Poaceae</taxon>
        <taxon>PACMAD clade</taxon>
        <taxon>Panicoideae</taxon>
        <taxon>Panicodae</taxon>
        <taxon>Paniceae</taxon>
        <taxon>Cenchrinae</taxon>
        <taxon>Setaria</taxon>
    </lineage>
</organism>
<dbReference type="EMBL" id="CM016555">
    <property type="protein sequence ID" value="TKW20071.1"/>
    <property type="molecule type" value="Genomic_DNA"/>
</dbReference>
<feature type="region of interest" description="Disordered" evidence="1">
    <location>
        <begin position="1"/>
        <end position="41"/>
    </location>
</feature>
<dbReference type="AlphaFoldDB" id="A0A4U6UTX8"/>
<reference evidence="2" key="1">
    <citation type="submission" date="2019-03" db="EMBL/GenBank/DDBJ databases">
        <title>WGS assembly of Setaria viridis.</title>
        <authorList>
            <person name="Huang P."/>
            <person name="Jenkins J."/>
            <person name="Grimwood J."/>
            <person name="Barry K."/>
            <person name="Healey A."/>
            <person name="Mamidi S."/>
            <person name="Sreedasyam A."/>
            <person name="Shu S."/>
            <person name="Feldman M."/>
            <person name="Wu J."/>
            <person name="Yu Y."/>
            <person name="Chen C."/>
            <person name="Johnson J."/>
            <person name="Rokhsar D."/>
            <person name="Baxter I."/>
            <person name="Schmutz J."/>
            <person name="Brutnell T."/>
            <person name="Kellogg E."/>
        </authorList>
    </citation>
    <scope>NUCLEOTIDE SEQUENCE [LARGE SCALE GENOMIC DNA]</scope>
</reference>
<evidence type="ECO:0000313" key="2">
    <source>
        <dbReference type="EMBL" id="TKW20071.1"/>
    </source>
</evidence>